<dbReference type="FunFam" id="3.40.190.10:FF:000035">
    <property type="entry name" value="Molybdate ABC transporter substrate-binding protein"/>
    <property type="match status" value="1"/>
</dbReference>
<dbReference type="GO" id="GO:0015689">
    <property type="term" value="P:molybdate ion transport"/>
    <property type="evidence" value="ECO:0007669"/>
    <property type="project" value="InterPro"/>
</dbReference>
<protein>
    <submittedName>
        <fullName evidence="7">Molybdate ABC transporter substrate-binding protein</fullName>
    </submittedName>
</protein>
<dbReference type="PANTHER" id="PTHR30632">
    <property type="entry name" value="MOLYBDATE-BINDING PERIPLASMIC PROTEIN"/>
    <property type="match status" value="1"/>
</dbReference>
<evidence type="ECO:0000256" key="5">
    <source>
        <dbReference type="PIRSR" id="PIRSR004846-1"/>
    </source>
</evidence>
<dbReference type="Gene3D" id="3.40.190.10">
    <property type="entry name" value="Periplasmic binding protein-like II"/>
    <property type="match status" value="2"/>
</dbReference>
<comment type="caution">
    <text evidence="7">The sequence shown here is derived from an EMBL/GenBank/DDBJ whole genome shotgun (WGS) entry which is preliminary data.</text>
</comment>
<feature type="binding site" evidence="5">
    <location>
        <position position="203"/>
    </location>
    <ligand>
        <name>molybdate</name>
        <dbReference type="ChEBI" id="CHEBI:36264"/>
    </ligand>
</feature>
<dbReference type="InterPro" id="IPR050682">
    <property type="entry name" value="ModA/WtpA"/>
</dbReference>
<reference evidence="7" key="1">
    <citation type="journal article" date="2021" name="PeerJ">
        <title>Extensive microbial diversity within the chicken gut microbiome revealed by metagenomics and culture.</title>
        <authorList>
            <person name="Gilroy R."/>
            <person name="Ravi A."/>
            <person name="Getino M."/>
            <person name="Pursley I."/>
            <person name="Horton D.L."/>
            <person name="Alikhan N.F."/>
            <person name="Baker D."/>
            <person name="Gharbi K."/>
            <person name="Hall N."/>
            <person name="Watson M."/>
            <person name="Adriaenssens E.M."/>
            <person name="Foster-Nyarko E."/>
            <person name="Jarju S."/>
            <person name="Secka A."/>
            <person name="Antonio M."/>
            <person name="Oren A."/>
            <person name="Chaudhuri R.R."/>
            <person name="La Ragione R."/>
            <person name="Hildebrand F."/>
            <person name="Pallen M.J."/>
        </authorList>
    </citation>
    <scope>NUCLEOTIDE SEQUENCE</scope>
    <source>
        <strain evidence="7">CHK191-13928</strain>
    </source>
</reference>
<dbReference type="NCBIfam" id="TIGR01256">
    <property type="entry name" value="modA"/>
    <property type="match status" value="1"/>
</dbReference>
<evidence type="ECO:0000256" key="6">
    <source>
        <dbReference type="SAM" id="SignalP"/>
    </source>
</evidence>
<feature type="binding site" evidence="5">
    <location>
        <position position="158"/>
    </location>
    <ligand>
        <name>molybdate</name>
        <dbReference type="ChEBI" id="CHEBI:36264"/>
    </ligand>
</feature>
<feature type="binding site" evidence="5">
    <location>
        <position position="48"/>
    </location>
    <ligand>
        <name>molybdate</name>
        <dbReference type="ChEBI" id="CHEBI:36264"/>
    </ligand>
</feature>
<keyword evidence="2 5" id="KW-0500">Molybdenum</keyword>
<feature type="signal peptide" evidence="6">
    <location>
        <begin position="1"/>
        <end position="20"/>
    </location>
</feature>
<accession>A0A9D1WWW4</accession>
<dbReference type="Proteomes" id="UP000886721">
    <property type="component" value="Unassembled WGS sequence"/>
</dbReference>
<gene>
    <name evidence="7" type="primary">modA</name>
    <name evidence="7" type="ORF">H9735_11545</name>
</gene>
<keyword evidence="4 6" id="KW-0732">Signal</keyword>
<dbReference type="SUPFAM" id="SSF53850">
    <property type="entry name" value="Periplasmic binding protein-like II"/>
    <property type="match status" value="1"/>
</dbReference>
<dbReference type="GO" id="GO:0046872">
    <property type="term" value="F:metal ion binding"/>
    <property type="evidence" value="ECO:0007669"/>
    <property type="project" value="UniProtKB-KW"/>
</dbReference>
<dbReference type="Pfam" id="PF13531">
    <property type="entry name" value="SBP_bac_11"/>
    <property type="match status" value="1"/>
</dbReference>
<dbReference type="AlphaFoldDB" id="A0A9D1WWW4"/>
<feature type="binding site" evidence="5">
    <location>
        <position position="77"/>
    </location>
    <ligand>
        <name>molybdate</name>
        <dbReference type="ChEBI" id="CHEBI:36264"/>
    </ligand>
</feature>
<sequence>MRKLRNLLAASVLAVSMVFGVTGCQSTSNEKDSSKEESVTLSLAAAASLEKCFTEKLIPMFEKEHDNVKIEGSYDSSGKLQSQIEQGMGADVFMSAATEQMDNLVKEDDIAEDDVVDLLENKLVLVVPSKDTNEDITSFETVLKADTIAVGDPKSVPAGQYAEEAFTNLKIWDDVEAKASFGTNVTEVLNWVAKGSADCGVVYATDAASTDDVKVVAEAPKDALKTPVIYPVASLKESENKDVADEFVKFLQSDEALKVFEDYGFTINQ</sequence>
<evidence type="ECO:0000256" key="4">
    <source>
        <dbReference type="ARBA" id="ARBA00022729"/>
    </source>
</evidence>
<evidence type="ECO:0000256" key="3">
    <source>
        <dbReference type="ARBA" id="ARBA00022723"/>
    </source>
</evidence>
<feature type="chain" id="PRO_5039005986" evidence="6">
    <location>
        <begin position="21"/>
        <end position="269"/>
    </location>
</feature>
<dbReference type="GO" id="GO:0030973">
    <property type="term" value="F:molybdate ion binding"/>
    <property type="evidence" value="ECO:0007669"/>
    <property type="project" value="UniProtKB-ARBA"/>
</dbReference>
<organism evidence="7 8">
    <name type="scientific">Candidatus Anaerostipes excrementavium</name>
    <dbReference type="NCBI Taxonomy" id="2838463"/>
    <lineage>
        <taxon>Bacteria</taxon>
        <taxon>Bacillati</taxon>
        <taxon>Bacillota</taxon>
        <taxon>Clostridia</taxon>
        <taxon>Lachnospirales</taxon>
        <taxon>Lachnospiraceae</taxon>
        <taxon>Anaerostipes</taxon>
    </lineage>
</organism>
<dbReference type="CDD" id="cd13537">
    <property type="entry name" value="PBP2_YvgL_like"/>
    <property type="match status" value="1"/>
</dbReference>
<feature type="binding site" evidence="5">
    <location>
        <position position="185"/>
    </location>
    <ligand>
        <name>molybdate</name>
        <dbReference type="ChEBI" id="CHEBI:36264"/>
    </ligand>
</feature>
<name>A0A9D1WWW4_9FIRM</name>
<dbReference type="GO" id="GO:1901359">
    <property type="term" value="F:tungstate binding"/>
    <property type="evidence" value="ECO:0007669"/>
    <property type="project" value="UniProtKB-ARBA"/>
</dbReference>
<dbReference type="InterPro" id="IPR041879">
    <property type="entry name" value="YvgL-like_PBP2"/>
</dbReference>
<evidence type="ECO:0000256" key="1">
    <source>
        <dbReference type="ARBA" id="ARBA00009175"/>
    </source>
</evidence>
<reference evidence="7" key="2">
    <citation type="submission" date="2021-04" db="EMBL/GenBank/DDBJ databases">
        <authorList>
            <person name="Gilroy R."/>
        </authorList>
    </citation>
    <scope>NUCLEOTIDE SEQUENCE</scope>
    <source>
        <strain evidence="7">CHK191-13928</strain>
    </source>
</reference>
<dbReference type="PROSITE" id="PS51257">
    <property type="entry name" value="PROKAR_LIPOPROTEIN"/>
    <property type="match status" value="1"/>
</dbReference>
<evidence type="ECO:0000256" key="2">
    <source>
        <dbReference type="ARBA" id="ARBA00022505"/>
    </source>
</evidence>
<comment type="similarity">
    <text evidence="1">Belongs to the bacterial solute-binding protein ModA family.</text>
</comment>
<dbReference type="InterPro" id="IPR005950">
    <property type="entry name" value="ModA"/>
</dbReference>
<evidence type="ECO:0000313" key="7">
    <source>
        <dbReference type="EMBL" id="HIX68738.1"/>
    </source>
</evidence>
<keyword evidence="3 5" id="KW-0479">Metal-binding</keyword>
<dbReference type="PIRSF" id="PIRSF004846">
    <property type="entry name" value="ModA"/>
    <property type="match status" value="1"/>
</dbReference>
<dbReference type="PANTHER" id="PTHR30632:SF0">
    <property type="entry name" value="SULFATE-BINDING PROTEIN"/>
    <property type="match status" value="1"/>
</dbReference>
<proteinExistence type="inferred from homology"/>
<evidence type="ECO:0000313" key="8">
    <source>
        <dbReference type="Proteomes" id="UP000886721"/>
    </source>
</evidence>
<dbReference type="EMBL" id="DXEM01000034">
    <property type="protein sequence ID" value="HIX68738.1"/>
    <property type="molecule type" value="Genomic_DNA"/>
</dbReference>